<proteinExistence type="predicted"/>
<evidence type="ECO:0000256" key="1">
    <source>
        <dbReference type="SAM" id="MobiDB-lite"/>
    </source>
</evidence>
<protein>
    <submittedName>
        <fullName evidence="2">Uncharacterized protein</fullName>
    </submittedName>
</protein>
<accession>A0A8H6KY08</accession>
<organism evidence="2 3">
    <name type="scientific">Colletotrichum plurivorum</name>
    <dbReference type="NCBI Taxonomy" id="2175906"/>
    <lineage>
        <taxon>Eukaryota</taxon>
        <taxon>Fungi</taxon>
        <taxon>Dikarya</taxon>
        <taxon>Ascomycota</taxon>
        <taxon>Pezizomycotina</taxon>
        <taxon>Sordariomycetes</taxon>
        <taxon>Hypocreomycetidae</taxon>
        <taxon>Glomerellales</taxon>
        <taxon>Glomerellaceae</taxon>
        <taxon>Colletotrichum</taxon>
        <taxon>Colletotrichum orchidearum species complex</taxon>
    </lineage>
</organism>
<feature type="region of interest" description="Disordered" evidence="1">
    <location>
        <begin position="1"/>
        <end position="23"/>
    </location>
</feature>
<feature type="region of interest" description="Disordered" evidence="1">
    <location>
        <begin position="160"/>
        <end position="196"/>
    </location>
</feature>
<gene>
    <name evidence="2" type="ORF">CPLU01_01644</name>
</gene>
<evidence type="ECO:0000313" key="3">
    <source>
        <dbReference type="Proteomes" id="UP000654918"/>
    </source>
</evidence>
<keyword evidence="3" id="KW-1185">Reference proteome</keyword>
<dbReference type="Proteomes" id="UP000654918">
    <property type="component" value="Unassembled WGS sequence"/>
</dbReference>
<reference evidence="2" key="1">
    <citation type="journal article" date="2020" name="Phytopathology">
        <title>Genome Sequence Resources of Colletotrichum truncatum, C. plurivorum, C. musicola, and C. sojae: Four Species Pathogenic to Soybean (Glycine max).</title>
        <authorList>
            <person name="Rogerio F."/>
            <person name="Boufleur T.R."/>
            <person name="Ciampi-Guillardi M."/>
            <person name="Sukno S.A."/>
            <person name="Thon M.R."/>
            <person name="Massola Junior N.S."/>
            <person name="Baroncelli R."/>
        </authorList>
    </citation>
    <scope>NUCLEOTIDE SEQUENCE</scope>
    <source>
        <strain evidence="2">LFN00145</strain>
    </source>
</reference>
<name>A0A8H6KY08_9PEZI</name>
<comment type="caution">
    <text evidence="2">The sequence shown here is derived from an EMBL/GenBank/DDBJ whole genome shotgun (WGS) entry which is preliminary data.</text>
</comment>
<dbReference type="AlphaFoldDB" id="A0A8H6KY08"/>
<sequence>MSSGLVAPLDEQRSLLGRSPTRPALHHGAAMGRAFISSGGATFRPARGRAAAARLLWLAKVHVGVSYARTRGAYGTQLPDFAHHGMFVARDLRQMNRQLLTGRRGGVSGRANSDVHSAGEELNLAIKGAGESPSKYFPAARLRGLAFLLLRRTVEQGGWGEDGYANGTSRSNRARREEVAVKQPSSQLDKPRRNPPCVKTGVHGPYVCVLFLRAAADVQDAAGKAAFVDPAPSADEVVSYCVPCNNSEAQ</sequence>
<dbReference type="EMBL" id="WIGO01000011">
    <property type="protein sequence ID" value="KAF6839772.1"/>
    <property type="molecule type" value="Genomic_DNA"/>
</dbReference>
<evidence type="ECO:0000313" key="2">
    <source>
        <dbReference type="EMBL" id="KAF6839772.1"/>
    </source>
</evidence>